<protein>
    <recommendedName>
        <fullName evidence="3">C2H2-type domain-containing protein</fullName>
    </recommendedName>
</protein>
<accession>W9S0G6</accession>
<name>W9S0G6_9ROSA</name>
<feature type="compositionally biased region" description="Polar residues" evidence="2">
    <location>
        <begin position="1"/>
        <end position="11"/>
    </location>
</feature>
<keyword evidence="1" id="KW-0479">Metal-binding</keyword>
<dbReference type="SUPFAM" id="SSF57667">
    <property type="entry name" value="beta-beta-alpha zinc fingers"/>
    <property type="match status" value="1"/>
</dbReference>
<evidence type="ECO:0000313" key="4">
    <source>
        <dbReference type="EMBL" id="EXC20072.1"/>
    </source>
</evidence>
<evidence type="ECO:0000256" key="1">
    <source>
        <dbReference type="PROSITE-ProRule" id="PRU00042"/>
    </source>
</evidence>
<dbReference type="Gene3D" id="3.30.160.60">
    <property type="entry name" value="Classic Zinc Finger"/>
    <property type="match status" value="1"/>
</dbReference>
<dbReference type="PROSITE" id="PS00028">
    <property type="entry name" value="ZINC_FINGER_C2H2_1"/>
    <property type="match status" value="1"/>
</dbReference>
<dbReference type="PANTHER" id="PTHR45730">
    <property type="entry name" value="ZINC FINGER PROTEIN JAGGED"/>
    <property type="match status" value="1"/>
</dbReference>
<evidence type="ECO:0000256" key="2">
    <source>
        <dbReference type="SAM" id="MobiDB-lite"/>
    </source>
</evidence>
<feature type="compositionally biased region" description="Gly residues" evidence="2">
    <location>
        <begin position="136"/>
        <end position="151"/>
    </location>
</feature>
<feature type="domain" description="C2H2-type" evidence="3">
    <location>
        <begin position="53"/>
        <end position="80"/>
    </location>
</feature>
<dbReference type="GO" id="GO:0003700">
    <property type="term" value="F:DNA-binding transcription factor activity"/>
    <property type="evidence" value="ECO:0007669"/>
    <property type="project" value="InterPro"/>
</dbReference>
<sequence length="208" mass="22616">MSMITANSTESTSRKPYPQPADTAAPGAWLSLRVTNPTPIPTPTAIPAKRTSYTCIICSKIFPTSQALGGHQNAHRKERHELRMEYIRRRLEITKSILAAVDMIDVDSPPSTNWHDLEIMRLEECLFEKPRRGRVKSGGGGGGGGGSGGGYHPYEKPHGGPDEAAPPSLELTLGIGESTRRDNYMAYSFPKVLLPACDAKGMDLTLKL</sequence>
<dbReference type="InterPro" id="IPR036236">
    <property type="entry name" value="Znf_C2H2_sf"/>
</dbReference>
<proteinExistence type="predicted"/>
<dbReference type="Proteomes" id="UP000030645">
    <property type="component" value="Unassembled WGS sequence"/>
</dbReference>
<keyword evidence="1" id="KW-0863">Zinc-finger</keyword>
<feature type="region of interest" description="Disordered" evidence="2">
    <location>
        <begin position="1"/>
        <end position="22"/>
    </location>
</feature>
<keyword evidence="1" id="KW-0862">Zinc</keyword>
<gene>
    <name evidence="4" type="ORF">L484_001389</name>
</gene>
<dbReference type="InterPro" id="IPR013087">
    <property type="entry name" value="Znf_C2H2_type"/>
</dbReference>
<dbReference type="GO" id="GO:0008270">
    <property type="term" value="F:zinc ion binding"/>
    <property type="evidence" value="ECO:0007669"/>
    <property type="project" value="UniProtKB-KW"/>
</dbReference>
<reference evidence="5" key="1">
    <citation type="submission" date="2013-01" db="EMBL/GenBank/DDBJ databases">
        <title>Draft Genome Sequence of a Mulberry Tree, Morus notabilis C.K. Schneid.</title>
        <authorList>
            <person name="He N."/>
            <person name="Zhao S."/>
        </authorList>
    </citation>
    <scope>NUCLEOTIDE SEQUENCE</scope>
</reference>
<keyword evidence="5" id="KW-1185">Reference proteome</keyword>
<dbReference type="EMBL" id="KE345902">
    <property type="protein sequence ID" value="EXC20072.1"/>
    <property type="molecule type" value="Genomic_DNA"/>
</dbReference>
<dbReference type="Pfam" id="PF13912">
    <property type="entry name" value="zf-C2H2_6"/>
    <property type="match status" value="1"/>
</dbReference>
<dbReference type="STRING" id="981085.W9S0G6"/>
<dbReference type="InterPro" id="IPR045320">
    <property type="entry name" value="JAGGED/SL1-like"/>
</dbReference>
<evidence type="ECO:0000313" key="5">
    <source>
        <dbReference type="Proteomes" id="UP000030645"/>
    </source>
</evidence>
<dbReference type="AlphaFoldDB" id="W9S0G6"/>
<feature type="region of interest" description="Disordered" evidence="2">
    <location>
        <begin position="132"/>
        <end position="167"/>
    </location>
</feature>
<dbReference type="PANTHER" id="PTHR45730:SF108">
    <property type="entry name" value="PROTEIN LATE FLOWERING"/>
    <property type="match status" value="1"/>
</dbReference>
<organism evidence="4 5">
    <name type="scientific">Morus notabilis</name>
    <dbReference type="NCBI Taxonomy" id="981085"/>
    <lineage>
        <taxon>Eukaryota</taxon>
        <taxon>Viridiplantae</taxon>
        <taxon>Streptophyta</taxon>
        <taxon>Embryophyta</taxon>
        <taxon>Tracheophyta</taxon>
        <taxon>Spermatophyta</taxon>
        <taxon>Magnoliopsida</taxon>
        <taxon>eudicotyledons</taxon>
        <taxon>Gunneridae</taxon>
        <taxon>Pentapetalae</taxon>
        <taxon>rosids</taxon>
        <taxon>fabids</taxon>
        <taxon>Rosales</taxon>
        <taxon>Moraceae</taxon>
        <taxon>Moreae</taxon>
        <taxon>Morus</taxon>
    </lineage>
</organism>
<dbReference type="PROSITE" id="PS50157">
    <property type="entry name" value="ZINC_FINGER_C2H2_2"/>
    <property type="match status" value="1"/>
</dbReference>
<evidence type="ECO:0000259" key="3">
    <source>
        <dbReference type="PROSITE" id="PS50157"/>
    </source>
</evidence>